<evidence type="ECO:0000256" key="2">
    <source>
        <dbReference type="ARBA" id="ARBA00022670"/>
    </source>
</evidence>
<accession>A0ABU9D8T4</accession>
<keyword evidence="8" id="KW-1185">Reference proteome</keyword>
<keyword evidence="3" id="KW-0378">Hydrolase</keyword>
<proteinExistence type="inferred from homology"/>
<comment type="caution">
    <text evidence="7">The sequence shown here is derived from an EMBL/GenBank/DDBJ whole genome shotgun (WGS) entry which is preliminary data.</text>
</comment>
<evidence type="ECO:0000256" key="3">
    <source>
        <dbReference type="ARBA" id="ARBA00022801"/>
    </source>
</evidence>
<protein>
    <submittedName>
        <fullName evidence="7">C40 family peptidase</fullName>
    </submittedName>
</protein>
<dbReference type="SUPFAM" id="SSF54001">
    <property type="entry name" value="Cysteine proteinases"/>
    <property type="match status" value="1"/>
</dbReference>
<evidence type="ECO:0000313" key="7">
    <source>
        <dbReference type="EMBL" id="MEK8089932.1"/>
    </source>
</evidence>
<dbReference type="EMBL" id="JBBPCO010000008">
    <property type="protein sequence ID" value="MEK8089932.1"/>
    <property type="molecule type" value="Genomic_DNA"/>
</dbReference>
<feature type="signal peptide" evidence="5">
    <location>
        <begin position="1"/>
        <end position="22"/>
    </location>
</feature>
<evidence type="ECO:0000259" key="6">
    <source>
        <dbReference type="PROSITE" id="PS51935"/>
    </source>
</evidence>
<evidence type="ECO:0000256" key="1">
    <source>
        <dbReference type="ARBA" id="ARBA00007074"/>
    </source>
</evidence>
<evidence type="ECO:0000256" key="5">
    <source>
        <dbReference type="SAM" id="SignalP"/>
    </source>
</evidence>
<organism evidence="7 8">
    <name type="scientific">Thermithiobacillus plumbiphilus</name>
    <dbReference type="NCBI Taxonomy" id="1729899"/>
    <lineage>
        <taxon>Bacteria</taxon>
        <taxon>Pseudomonadati</taxon>
        <taxon>Pseudomonadota</taxon>
        <taxon>Acidithiobacillia</taxon>
        <taxon>Acidithiobacillales</taxon>
        <taxon>Thermithiobacillaceae</taxon>
        <taxon>Thermithiobacillus</taxon>
    </lineage>
</organism>
<feature type="domain" description="NlpC/P60" evidence="6">
    <location>
        <begin position="39"/>
        <end position="163"/>
    </location>
</feature>
<dbReference type="Gene3D" id="3.90.1720.10">
    <property type="entry name" value="endopeptidase domain like (from Nostoc punctiforme)"/>
    <property type="match status" value="1"/>
</dbReference>
<dbReference type="InterPro" id="IPR038765">
    <property type="entry name" value="Papain-like_cys_pep_sf"/>
</dbReference>
<dbReference type="RefSeq" id="WP_341370990.1">
    <property type="nucleotide sequence ID" value="NZ_JBBPCO010000008.1"/>
</dbReference>
<keyword evidence="5" id="KW-0732">Signal</keyword>
<dbReference type="Pfam" id="PF00877">
    <property type="entry name" value="NLPC_P60"/>
    <property type="match status" value="1"/>
</dbReference>
<comment type="similarity">
    <text evidence="1">Belongs to the peptidase C40 family.</text>
</comment>
<dbReference type="InterPro" id="IPR000064">
    <property type="entry name" value="NLP_P60_dom"/>
</dbReference>
<dbReference type="Proteomes" id="UP001446205">
    <property type="component" value="Unassembled WGS sequence"/>
</dbReference>
<sequence length="181" mass="20163">MRHVRWMLAATSILWLSGCASLNAPQRETTASDLTTLNAAQTATLVRYAQSLQGMPYRYGGSEPQTGFDCSGLVCHVYGRYGYSLPRTSREMGNQLQEISQDMLMPGDLVFFNTTGQHFSHVGIYIGEDKFVHAPSSRTGHVMTSSLKQAYWAKRFEGARRPLTQGQMAARDLLQEPLRAP</sequence>
<dbReference type="PANTHER" id="PTHR47053:SF1">
    <property type="entry name" value="MUREIN DD-ENDOPEPTIDASE MEPH-RELATED"/>
    <property type="match status" value="1"/>
</dbReference>
<dbReference type="InterPro" id="IPR051202">
    <property type="entry name" value="Peptidase_C40"/>
</dbReference>
<dbReference type="PROSITE" id="PS51257">
    <property type="entry name" value="PROKAR_LIPOPROTEIN"/>
    <property type="match status" value="1"/>
</dbReference>
<name>A0ABU9D8T4_9PROT</name>
<dbReference type="PANTHER" id="PTHR47053">
    <property type="entry name" value="MUREIN DD-ENDOPEPTIDASE MEPH-RELATED"/>
    <property type="match status" value="1"/>
</dbReference>
<evidence type="ECO:0000256" key="4">
    <source>
        <dbReference type="ARBA" id="ARBA00022807"/>
    </source>
</evidence>
<evidence type="ECO:0000313" key="8">
    <source>
        <dbReference type="Proteomes" id="UP001446205"/>
    </source>
</evidence>
<keyword evidence="4" id="KW-0788">Thiol protease</keyword>
<keyword evidence="2" id="KW-0645">Protease</keyword>
<feature type="chain" id="PRO_5045884857" evidence="5">
    <location>
        <begin position="23"/>
        <end position="181"/>
    </location>
</feature>
<gene>
    <name evidence="7" type="ORF">WOB96_09150</name>
</gene>
<dbReference type="PROSITE" id="PS51935">
    <property type="entry name" value="NLPC_P60"/>
    <property type="match status" value="1"/>
</dbReference>
<reference evidence="7 8" key="1">
    <citation type="submission" date="2024-04" db="EMBL/GenBank/DDBJ databases">
        <authorList>
            <person name="Abashina T."/>
            <person name="Shaikin A."/>
        </authorList>
    </citation>
    <scope>NUCLEOTIDE SEQUENCE [LARGE SCALE GENOMIC DNA]</scope>
    <source>
        <strain evidence="7 8">AAFK</strain>
    </source>
</reference>